<organism evidence="1 2">
    <name type="scientific">Naganishia onofrii</name>
    <dbReference type="NCBI Taxonomy" id="1851511"/>
    <lineage>
        <taxon>Eukaryota</taxon>
        <taxon>Fungi</taxon>
        <taxon>Dikarya</taxon>
        <taxon>Basidiomycota</taxon>
        <taxon>Agaricomycotina</taxon>
        <taxon>Tremellomycetes</taxon>
        <taxon>Filobasidiales</taxon>
        <taxon>Filobasidiaceae</taxon>
        <taxon>Naganishia</taxon>
    </lineage>
</organism>
<dbReference type="EMBL" id="JASBWV010000001">
    <property type="protein sequence ID" value="KAJ9128030.1"/>
    <property type="molecule type" value="Genomic_DNA"/>
</dbReference>
<gene>
    <name evidence="1" type="ORF">QFC24_000321</name>
</gene>
<evidence type="ECO:0000313" key="1">
    <source>
        <dbReference type="EMBL" id="KAJ9128030.1"/>
    </source>
</evidence>
<comment type="caution">
    <text evidence="1">The sequence shown here is derived from an EMBL/GenBank/DDBJ whole genome shotgun (WGS) entry which is preliminary data.</text>
</comment>
<keyword evidence="2" id="KW-1185">Reference proteome</keyword>
<accession>A0ACC2XWP2</accession>
<proteinExistence type="predicted"/>
<sequence length="1637" mass="181831">MRSGTDPMSSPVPAGGATTTGREELPIVTDERDPQESSLIVDSADCTSQNTTSSSPKAEPVTKTNAPPSSSTKLNDEVTMDYSRSIWTTIIQYLVAQLRSGEWEARHGSSLALRDLVRLHGESYGMHDNCTDSQNKRLHETALGSVAAVILEMLAQDRFGDFVGDQVVAPVREAGSQALASLMRHLDLRSVADIHSVLLHMILQEWISRKSAAGSINSPAIKHIWELRHAGLMGLKYELAVRPDLISGEVPGMNGDESKVYMDGVLQSSLLGLADADDDVRAVSAACLLPIANIITERLPPEGLLQLLDVLWNTFLEESDELNSSIASVMELLSRLLATPRVVEIYVKEEHGSRSLRHLIPRLFPYFRHTISTVRVSVVRTISAFLCAEKLPNGWITSQIMHLLFRNILLEERQDIRTPTIQAWNDALRLAKKAGLGKTWFEPFIQQWFNLALIPTIDGYPTEAFAAAELGMRRGTELHNVDKGVMSSDFSLVNEDMVFHNRIDAIMALAKIAEIGDANIVFTHLVSSFLMSTSSHQLTLCGIFVQEWAQVLQQNAKTSSSFVEILPDASCIVTALAELTERGTPEAYYEVTKDLTSIKQETAAIKLTLENSKKTSTAVSVQNGVTSLADVKNFIRSTFDELMQTSLRRSPLRQQLVDRKNGLATAVLQFENSRLGMDNRVATSAASALVWMRVIPPRLNPIIQNVMKGIKNESNAHMQERAANAIAVFIENCLDPKTSLPPTPVSKIINNLASFICQDSARTPSYSMSRTISGIYALQEERKLAENKKATSNAAQYAGVTFDDRADTACAGDGAERALQAVARLFGNDLFEKVPRLWEIISSALSSASTQDWGKILVSDSPLPAANLPHCFIGDLSTETAQDIIDCLTVLQVVLPNVSSSLHEQLSSLLLPLLDILRAPLSILRNVAAKTLAVMCEVMPSFGMLFVIENLLSLFGDTNSFDSQDLVQRLQIKVLPYILFLIIPVLGRMSDGSADIRLLATSVFATLIKLMPLEVRLSIQYALAFVSLTTLAQREFLKQLMNNRKVDPYIIPVNIKAELRPYQRDGVSWLAFLAKYQLHGILCDDMGLGKSLQTICIIASKHHERRLLMDTTGSSNAQALPSLIICPPTLIGHWYHEILKFAENLKPFKYFGSSKDRESLRGQLSRHDVIITSYEVIRADIDVLKRIPFLYCVLDEGHIIKNGKSKLSIAIKTLRSNHRIILSGTPIQNNVLELWNLFDFLMPGFLGSEKQFNDKFSKPILANREGKASSKQSEAGEMLKFRMALKEDVLDDLPPKIIQDYYCELSNVQKLLYDEFHVSRAAKGVQEVLVRDTDEPRKADNGDPEPQRHVFQTLQFLRKLCNHPLLAVNQDVAIYRQKVQEAWLKDKEHTPKDPFDLAHCPKLVALQQLLLDCGIGHDTDVADETSAMDTTANHRVLIFAQTKQMLDIIQKDLFAKVMPTVSFMRLDGSTEPLSRHDIVQTFNNDPSIDVLLLTTSVGGLGLTLTGADTVIFMDHDWNPMKDAQAMDRAHRIGQKKVVNVYRLITRGTLEEKIMSLQKFKLNIANTVVNEQNSGLDTMNTDQLLDLFDVDTGEGAKQDQSSHAGAHSTKPRALEGLANLPAEDEYESLSLDNFLSKF</sequence>
<dbReference type="Proteomes" id="UP001234202">
    <property type="component" value="Unassembled WGS sequence"/>
</dbReference>
<name>A0ACC2XWP2_9TREE</name>
<reference evidence="1" key="1">
    <citation type="submission" date="2023-04" db="EMBL/GenBank/DDBJ databases">
        <title>Draft Genome sequencing of Naganishia species isolated from polar environments using Oxford Nanopore Technology.</title>
        <authorList>
            <person name="Leo P."/>
            <person name="Venkateswaran K."/>
        </authorList>
    </citation>
    <scope>NUCLEOTIDE SEQUENCE</scope>
    <source>
        <strain evidence="1">DBVPG 5303</strain>
    </source>
</reference>
<evidence type="ECO:0000313" key="2">
    <source>
        <dbReference type="Proteomes" id="UP001234202"/>
    </source>
</evidence>
<protein>
    <submittedName>
        <fullName evidence="1">Uncharacterized protein</fullName>
    </submittedName>
</protein>